<dbReference type="Proteomes" id="UP000308600">
    <property type="component" value="Unassembled WGS sequence"/>
</dbReference>
<evidence type="ECO:0000313" key="2">
    <source>
        <dbReference type="Proteomes" id="UP000308600"/>
    </source>
</evidence>
<accession>A0ACD3ANA8</accession>
<proteinExistence type="predicted"/>
<gene>
    <name evidence="1" type="ORF">BDN72DRAFT_880039</name>
</gene>
<dbReference type="EMBL" id="ML208393">
    <property type="protein sequence ID" value="TFK66809.1"/>
    <property type="molecule type" value="Genomic_DNA"/>
</dbReference>
<evidence type="ECO:0000313" key="1">
    <source>
        <dbReference type="EMBL" id="TFK66809.1"/>
    </source>
</evidence>
<reference evidence="1 2" key="1">
    <citation type="journal article" date="2019" name="Nat. Ecol. Evol.">
        <title>Megaphylogeny resolves global patterns of mushroom evolution.</title>
        <authorList>
            <person name="Varga T."/>
            <person name="Krizsan K."/>
            <person name="Foldi C."/>
            <person name="Dima B."/>
            <person name="Sanchez-Garcia M."/>
            <person name="Sanchez-Ramirez S."/>
            <person name="Szollosi G.J."/>
            <person name="Szarkandi J.G."/>
            <person name="Papp V."/>
            <person name="Albert L."/>
            <person name="Andreopoulos W."/>
            <person name="Angelini C."/>
            <person name="Antonin V."/>
            <person name="Barry K.W."/>
            <person name="Bougher N.L."/>
            <person name="Buchanan P."/>
            <person name="Buyck B."/>
            <person name="Bense V."/>
            <person name="Catcheside P."/>
            <person name="Chovatia M."/>
            <person name="Cooper J."/>
            <person name="Damon W."/>
            <person name="Desjardin D."/>
            <person name="Finy P."/>
            <person name="Geml J."/>
            <person name="Haridas S."/>
            <person name="Hughes K."/>
            <person name="Justo A."/>
            <person name="Karasinski D."/>
            <person name="Kautmanova I."/>
            <person name="Kiss B."/>
            <person name="Kocsube S."/>
            <person name="Kotiranta H."/>
            <person name="LaButti K.M."/>
            <person name="Lechner B.E."/>
            <person name="Liimatainen K."/>
            <person name="Lipzen A."/>
            <person name="Lukacs Z."/>
            <person name="Mihaltcheva S."/>
            <person name="Morgado L.N."/>
            <person name="Niskanen T."/>
            <person name="Noordeloos M.E."/>
            <person name="Ohm R.A."/>
            <person name="Ortiz-Santana B."/>
            <person name="Ovrebo C."/>
            <person name="Racz N."/>
            <person name="Riley R."/>
            <person name="Savchenko A."/>
            <person name="Shiryaev A."/>
            <person name="Soop K."/>
            <person name="Spirin V."/>
            <person name="Szebenyi C."/>
            <person name="Tomsovsky M."/>
            <person name="Tulloss R.E."/>
            <person name="Uehling J."/>
            <person name="Grigoriev I.V."/>
            <person name="Vagvolgyi C."/>
            <person name="Papp T."/>
            <person name="Martin F.M."/>
            <person name="Miettinen O."/>
            <person name="Hibbett D.S."/>
            <person name="Nagy L.G."/>
        </authorList>
    </citation>
    <scope>NUCLEOTIDE SEQUENCE [LARGE SCALE GENOMIC DNA]</scope>
    <source>
        <strain evidence="1 2">NL-1719</strain>
    </source>
</reference>
<sequence length="420" mass="47196">MDANGSATTHISHCTVYNTIHHVTYASETKITSTATAREETKIMSTIAPEETIEEIPHTNSTESKAKRAIEYYYNRLASMPISHREVSSELSFQESYNMLLKDVIRLRRPAIWQESGRISQMQIHSEHFTSVPALVAAPHSRQMVPLVDWRLLQGSIGHWEQMEHYAKRDPVFVASLSFEAGSDDLDLDWMLSWLSEMVINVQKLCTQPMLLLTLNGEMSYTDHCCSHNSCRIDISIIETGYTTRIPRYQALHDPTRARPHTVPPTLSIPASTAKSSSSNNPPLVLAPKTTSPPKYGPRPPPPVLPCPNTNQGVSRVIPTRVQPSAIPIRVVEAPVTKRTIPKLTSKPSYIPRPYSPLRSTGAVRLSKKELTVTGQIEQLSDTVKSQNALLEKQNLMLEKHNLMFKKQNLVLERLIERLG</sequence>
<protein>
    <submittedName>
        <fullName evidence="1">Uncharacterized protein</fullName>
    </submittedName>
</protein>
<name>A0ACD3ANA8_9AGAR</name>
<organism evidence="1 2">
    <name type="scientific">Pluteus cervinus</name>
    <dbReference type="NCBI Taxonomy" id="181527"/>
    <lineage>
        <taxon>Eukaryota</taxon>
        <taxon>Fungi</taxon>
        <taxon>Dikarya</taxon>
        <taxon>Basidiomycota</taxon>
        <taxon>Agaricomycotina</taxon>
        <taxon>Agaricomycetes</taxon>
        <taxon>Agaricomycetidae</taxon>
        <taxon>Agaricales</taxon>
        <taxon>Pluteineae</taxon>
        <taxon>Pluteaceae</taxon>
        <taxon>Pluteus</taxon>
    </lineage>
</organism>
<keyword evidence="2" id="KW-1185">Reference proteome</keyword>